<dbReference type="Pfam" id="PF22564">
    <property type="entry name" value="HAAS"/>
    <property type="match status" value="1"/>
</dbReference>
<keyword evidence="1" id="KW-0472">Membrane</keyword>
<dbReference type="RefSeq" id="WP_308459645.1">
    <property type="nucleotide sequence ID" value="NZ_JAJEPS010000010.1"/>
</dbReference>
<organism evidence="2 3">
    <name type="scientific">Hominiventricola filiformis</name>
    <dbReference type="NCBI Taxonomy" id="2885352"/>
    <lineage>
        <taxon>Bacteria</taxon>
        <taxon>Bacillati</taxon>
        <taxon>Bacillota</taxon>
        <taxon>Clostridia</taxon>
        <taxon>Lachnospirales</taxon>
        <taxon>Lachnospiraceae</taxon>
        <taxon>Hominiventricola</taxon>
    </lineage>
</organism>
<dbReference type="AlphaFoldDB" id="A0AAE3AB58"/>
<feature type="transmembrane region" description="Helical" evidence="1">
    <location>
        <begin position="124"/>
        <end position="142"/>
    </location>
</feature>
<reference evidence="2 3" key="1">
    <citation type="submission" date="2021-10" db="EMBL/GenBank/DDBJ databases">
        <title>Anaerobic single-cell dispensing facilitates the cultivation of human gut bacteria.</title>
        <authorList>
            <person name="Afrizal A."/>
        </authorList>
    </citation>
    <scope>NUCLEOTIDE SEQUENCE [LARGE SCALE GENOMIC DNA]</scope>
    <source>
        <strain evidence="2 3">CLA-AA-H276</strain>
    </source>
</reference>
<accession>A0AAE3AB58</accession>
<name>A0AAE3AB58_9FIRM</name>
<evidence type="ECO:0000256" key="1">
    <source>
        <dbReference type="SAM" id="Phobius"/>
    </source>
</evidence>
<sequence>MNRQTFIDTLRRALYGRVSDYELADHIRYYEDYIQQEIMKGRSEQEVLGELGDPRLIARTILETSGLETPNVEYTIDEDGREDSGYTSSDGQIKVHAFTGWKAGLVMALIAVVIIAIIVMALGLFIYLLPVLLIFLAISWFVKKFLR</sequence>
<feature type="transmembrane region" description="Helical" evidence="1">
    <location>
        <begin position="99"/>
        <end position="118"/>
    </location>
</feature>
<dbReference type="Proteomes" id="UP001198220">
    <property type="component" value="Unassembled WGS sequence"/>
</dbReference>
<evidence type="ECO:0000313" key="2">
    <source>
        <dbReference type="EMBL" id="MCC2126746.1"/>
    </source>
</evidence>
<proteinExistence type="predicted"/>
<dbReference type="EMBL" id="JAJEPS010000010">
    <property type="protein sequence ID" value="MCC2126746.1"/>
    <property type="molecule type" value="Genomic_DNA"/>
</dbReference>
<gene>
    <name evidence="2" type="ORF">LKD36_11230</name>
</gene>
<protein>
    <submittedName>
        <fullName evidence="2">DUF1700 domain-containing protein</fullName>
    </submittedName>
</protein>
<keyword evidence="1" id="KW-1133">Transmembrane helix</keyword>
<keyword evidence="3" id="KW-1185">Reference proteome</keyword>
<evidence type="ECO:0000313" key="3">
    <source>
        <dbReference type="Proteomes" id="UP001198220"/>
    </source>
</evidence>
<keyword evidence="1" id="KW-0812">Transmembrane</keyword>
<comment type="caution">
    <text evidence="2">The sequence shown here is derived from an EMBL/GenBank/DDBJ whole genome shotgun (WGS) entry which is preliminary data.</text>
</comment>